<dbReference type="Proteomes" id="UP000028090">
    <property type="component" value="Unassembled WGS sequence"/>
</dbReference>
<comment type="caution">
    <text evidence="1">The sequence shown here is derived from an EMBL/GenBank/DDBJ whole genome shotgun (WGS) entry which is preliminary data.</text>
</comment>
<organism evidence="1 2">
    <name type="scientific">Streptococcus mitis</name>
    <dbReference type="NCBI Taxonomy" id="28037"/>
    <lineage>
        <taxon>Bacteria</taxon>
        <taxon>Bacillati</taxon>
        <taxon>Bacillota</taxon>
        <taxon>Bacilli</taxon>
        <taxon>Lactobacillales</taxon>
        <taxon>Streptococcaceae</taxon>
        <taxon>Streptococcus</taxon>
        <taxon>Streptococcus mitis group</taxon>
    </lineage>
</organism>
<dbReference type="EMBL" id="JPFU01000019">
    <property type="protein sequence ID" value="KEQ32487.1"/>
    <property type="molecule type" value="Genomic_DNA"/>
</dbReference>
<protein>
    <submittedName>
        <fullName evidence="1">Uncharacterized protein</fullName>
    </submittedName>
</protein>
<name>A0A081PP64_STRMT</name>
<proteinExistence type="predicted"/>
<gene>
    <name evidence="1" type="ORF">SK629_2202</name>
</gene>
<feature type="non-terminal residue" evidence="1">
    <location>
        <position position="1"/>
    </location>
</feature>
<accession>A0A081PP64</accession>
<dbReference type="AlphaFoldDB" id="A0A081PP64"/>
<evidence type="ECO:0000313" key="2">
    <source>
        <dbReference type="Proteomes" id="UP000028090"/>
    </source>
</evidence>
<sequence>KEYNTNTPDLKPETITTESGKVYKLVPAQTVGKKQVK</sequence>
<evidence type="ECO:0000313" key="1">
    <source>
        <dbReference type="EMBL" id="KEQ32487.1"/>
    </source>
</evidence>
<reference evidence="1 2" key="1">
    <citation type="submission" date="2014-05" db="EMBL/GenBank/DDBJ databases">
        <authorList>
            <person name="Daugherty S.C."/>
            <person name="Tallon L.J."/>
            <person name="Sadzewicz L."/>
            <person name="Kilian M."/>
            <person name="Tettelin H."/>
        </authorList>
    </citation>
    <scope>NUCLEOTIDE SEQUENCE [LARGE SCALE GENOMIC DNA]</scope>
    <source>
        <strain evidence="1 2">SK629</strain>
    </source>
</reference>